<gene>
    <name evidence="4" type="ORF">CA12_11050</name>
</gene>
<name>A0A517P6M6_9PLAN</name>
<protein>
    <recommendedName>
        <fullName evidence="3">DUF58 domain-containing protein</fullName>
    </recommendedName>
</protein>
<keyword evidence="5" id="KW-1185">Reference proteome</keyword>
<dbReference type="KEGG" id="acaf:CA12_11050"/>
<dbReference type="OrthoDB" id="261597at2"/>
<accession>A0A517P6M6</accession>
<evidence type="ECO:0000313" key="5">
    <source>
        <dbReference type="Proteomes" id="UP000318741"/>
    </source>
</evidence>
<dbReference type="Pfam" id="PF01882">
    <property type="entry name" value="DUF58"/>
    <property type="match status" value="1"/>
</dbReference>
<sequence>MPFAPPADGGALPGVVGPRRAVACLTRLLHHDFCPGQNGWAYKLKHPLWAVAAATVAAALVGVSLNAAALWVAAALAVGGAAGVVWPWVAARGLRCTIEFDGRRGREGTPATVVLRVTNRLPLPAWGLSVAEGFGSKEHADGASGNGSADLTLDRVPGWATVEYRWTFTPTRRGVLPLAPPRLATAFPFGLWSAAIPAEVTRRLVVWPRGPAAGDVPEADAPHPSDDRLSDRDPGEFGDLLGTRAFREGDSLRRVHWAQTARHRRLIVCERQAGRTATVRLRADLAASSFVEFGTKPAEAEEAVEAAVRVVAGLCESLVRLGATVECRLNGATHRLGGDPAALRSLLDALAAVPRGGYAAPPDAGRTGGGGLGGVVVTGPSGVEERGERVVRVGGRRSSDAEAAPPCSRRSAAWVTVVPGQESRFAADWRRACRAA</sequence>
<reference evidence="4 5" key="1">
    <citation type="submission" date="2019-02" db="EMBL/GenBank/DDBJ databases">
        <title>Deep-cultivation of Planctomycetes and their phenomic and genomic characterization uncovers novel biology.</title>
        <authorList>
            <person name="Wiegand S."/>
            <person name="Jogler M."/>
            <person name="Boedeker C."/>
            <person name="Pinto D."/>
            <person name="Vollmers J."/>
            <person name="Rivas-Marin E."/>
            <person name="Kohn T."/>
            <person name="Peeters S.H."/>
            <person name="Heuer A."/>
            <person name="Rast P."/>
            <person name="Oberbeckmann S."/>
            <person name="Bunk B."/>
            <person name="Jeske O."/>
            <person name="Meyerdierks A."/>
            <person name="Storesund J.E."/>
            <person name="Kallscheuer N."/>
            <person name="Luecker S."/>
            <person name="Lage O.M."/>
            <person name="Pohl T."/>
            <person name="Merkel B.J."/>
            <person name="Hornburger P."/>
            <person name="Mueller R.-W."/>
            <person name="Bruemmer F."/>
            <person name="Labrenz M."/>
            <person name="Spormann A.M."/>
            <person name="Op den Camp H."/>
            <person name="Overmann J."/>
            <person name="Amann R."/>
            <person name="Jetten M.S.M."/>
            <person name="Mascher T."/>
            <person name="Medema M.H."/>
            <person name="Devos D.P."/>
            <person name="Kaster A.-K."/>
            <person name="Ovreas L."/>
            <person name="Rohde M."/>
            <person name="Galperin M.Y."/>
            <person name="Jogler C."/>
        </authorList>
    </citation>
    <scope>NUCLEOTIDE SEQUENCE [LARGE SCALE GENOMIC DNA]</scope>
    <source>
        <strain evidence="4 5">CA12</strain>
    </source>
</reference>
<dbReference type="InterPro" id="IPR002881">
    <property type="entry name" value="DUF58"/>
</dbReference>
<evidence type="ECO:0000259" key="3">
    <source>
        <dbReference type="Pfam" id="PF01882"/>
    </source>
</evidence>
<dbReference type="EMBL" id="CP036265">
    <property type="protein sequence ID" value="QDT15025.1"/>
    <property type="molecule type" value="Genomic_DNA"/>
</dbReference>
<feature type="domain" description="DUF58" evidence="3">
    <location>
        <begin position="243"/>
        <end position="312"/>
    </location>
</feature>
<keyword evidence="2" id="KW-0812">Transmembrane</keyword>
<feature type="transmembrane region" description="Helical" evidence="2">
    <location>
        <begin position="70"/>
        <end position="89"/>
    </location>
</feature>
<dbReference type="PANTHER" id="PTHR34351:SF1">
    <property type="entry name" value="SLR1927 PROTEIN"/>
    <property type="match status" value="1"/>
</dbReference>
<dbReference type="PANTHER" id="PTHR34351">
    <property type="entry name" value="SLR1927 PROTEIN-RELATED"/>
    <property type="match status" value="1"/>
</dbReference>
<dbReference type="Proteomes" id="UP000318741">
    <property type="component" value="Chromosome"/>
</dbReference>
<feature type="compositionally biased region" description="Basic and acidic residues" evidence="1">
    <location>
        <begin position="220"/>
        <end position="234"/>
    </location>
</feature>
<dbReference type="RefSeq" id="WP_145357865.1">
    <property type="nucleotide sequence ID" value="NZ_CP036265.1"/>
</dbReference>
<proteinExistence type="predicted"/>
<feature type="region of interest" description="Disordered" evidence="1">
    <location>
        <begin position="212"/>
        <end position="234"/>
    </location>
</feature>
<evidence type="ECO:0000256" key="2">
    <source>
        <dbReference type="SAM" id="Phobius"/>
    </source>
</evidence>
<keyword evidence="2" id="KW-0472">Membrane</keyword>
<dbReference type="AlphaFoldDB" id="A0A517P6M6"/>
<evidence type="ECO:0000313" key="4">
    <source>
        <dbReference type="EMBL" id="QDT15025.1"/>
    </source>
</evidence>
<organism evidence="4 5">
    <name type="scientific">Alienimonas californiensis</name>
    <dbReference type="NCBI Taxonomy" id="2527989"/>
    <lineage>
        <taxon>Bacteria</taxon>
        <taxon>Pseudomonadati</taxon>
        <taxon>Planctomycetota</taxon>
        <taxon>Planctomycetia</taxon>
        <taxon>Planctomycetales</taxon>
        <taxon>Planctomycetaceae</taxon>
        <taxon>Alienimonas</taxon>
    </lineage>
</organism>
<feature type="transmembrane region" description="Helical" evidence="2">
    <location>
        <begin position="46"/>
        <end position="63"/>
    </location>
</feature>
<evidence type="ECO:0000256" key="1">
    <source>
        <dbReference type="SAM" id="MobiDB-lite"/>
    </source>
</evidence>
<keyword evidence="2" id="KW-1133">Transmembrane helix</keyword>